<dbReference type="FunFam" id="3.30.565.10:FF:000006">
    <property type="entry name" value="Sensor histidine kinase WalK"/>
    <property type="match status" value="1"/>
</dbReference>
<dbReference type="EMBL" id="NIGF01000012">
    <property type="protein sequence ID" value="PQV63400.1"/>
    <property type="molecule type" value="Genomic_DNA"/>
</dbReference>
<dbReference type="SUPFAM" id="SSF55781">
    <property type="entry name" value="GAF domain-like"/>
    <property type="match status" value="1"/>
</dbReference>
<dbReference type="Pfam" id="PF08448">
    <property type="entry name" value="PAS_4"/>
    <property type="match status" value="1"/>
</dbReference>
<evidence type="ECO:0000313" key="12">
    <source>
        <dbReference type="Proteomes" id="UP000237684"/>
    </source>
</evidence>
<dbReference type="AlphaFoldDB" id="A0A2S8SRH8"/>
<dbReference type="RefSeq" id="WP_106380479.1">
    <property type="nucleotide sequence ID" value="NZ_NIGF01000012.1"/>
</dbReference>
<feature type="region of interest" description="Disordered" evidence="6">
    <location>
        <begin position="281"/>
        <end position="313"/>
    </location>
</feature>
<dbReference type="InterPro" id="IPR036097">
    <property type="entry name" value="HisK_dim/P_sf"/>
</dbReference>
<dbReference type="InterPro" id="IPR036890">
    <property type="entry name" value="HATPase_C_sf"/>
</dbReference>
<dbReference type="SMART" id="SM00387">
    <property type="entry name" value="HATPase_c"/>
    <property type="match status" value="1"/>
</dbReference>
<keyword evidence="12" id="KW-1185">Reference proteome</keyword>
<evidence type="ECO:0000313" key="11">
    <source>
        <dbReference type="EMBL" id="PQV63400.1"/>
    </source>
</evidence>
<proteinExistence type="predicted"/>
<evidence type="ECO:0000256" key="1">
    <source>
        <dbReference type="ARBA" id="ARBA00000085"/>
    </source>
</evidence>
<dbReference type="InterPro" id="IPR003018">
    <property type="entry name" value="GAF"/>
</dbReference>
<dbReference type="InterPro" id="IPR029016">
    <property type="entry name" value="GAF-like_dom_sf"/>
</dbReference>
<sequence length="1008" mass="108919">MARLSSGNSSNWHQRATWGMTLGLIAALSLLLTLRPGVLGALSTSFEYDTLDFWFALRDARQSQNVAILAIDETTVRKWNGENFRARDLSRALLLLQKFGARGVALNLPQLCDPNLHFDGEGELIAAIKKNGRVTLPLELRLIDTQQLNTQQLARATKNQGANSNASASSNSRSNAVRRWALSPREADRLENDRQVTGESEDLPATQWRMAAPSTALLNAAAGVGHLNFAIDRFGRARRLPLYLGFEGRFYPAFSAASALSVGTLPPRASEDSLLLNYPYGAHETTKNDGARNRQNANEQSANEQSANTTPRTDLRAFPTISLALALENPQLLTSVANRVVIIGATAPGTAPFFPTPPGQRISASELQAVALDNQLSRAPLHRAPEVWHWLFSILPGVIVGGFAASRRPTWSGPVALLCVLTVALASIGLFWQDIWLDTSVPWLTIALTFLVGVIGRSRRQERENTHIASTVEALTRVSDIIAAQTRQWDLLDRVCHFATTVLSATGASALILDEKSEILTFAAALGPGSDLLLGQKMKVGEGIAGHVAQSGETAIVHEARGDERFTARLDSHIGFSTRNILCVPLRVRERILGVIEVVNRENGAPFTPDDAELLQAVANQAAVALDNARLYDRLAQRVEESQSALAVANRQLLADKNLLQTVLHSMTDGVVVTDAGGKIQLLNPAAAALLPELGRNVVGQKLARLVEDFSLAALPLAAHLEEAVVLYRGDIDAPRFIEARAAPLKTPDGALAGLVAVFADVTQRKNIEQAKSDFVSFVAHEMRSPLTSISGFSAMLQKSENASNTGGLPIPAASKTRFLGLIHDESERLTRLINNLLDVARLEAGHVIELNRDACDFLRIANMALESQRAYSSRHTLKRDFDGDLPPIFADADKVTQILINLLSNALKYSPGGEVRLGARAVDNCLEVWVSDQGPGIAPEQRAVLFSRFGRAPGEAQGAGSRAKPTGTGLGLFLTKHLVESHGGTLWVESQSGRGATFRFTLPLAPI</sequence>
<keyword evidence="7" id="KW-0812">Transmembrane</keyword>
<feature type="compositionally biased region" description="Polar residues" evidence="6">
    <location>
        <begin position="293"/>
        <end position="312"/>
    </location>
</feature>
<dbReference type="InterPro" id="IPR035965">
    <property type="entry name" value="PAS-like_dom_sf"/>
</dbReference>
<reference evidence="11 12" key="1">
    <citation type="journal article" date="2018" name="Syst. Appl. Microbiol.">
        <title>Abditibacterium utsteinense sp. nov., the first cultivated member of candidate phylum FBP, isolated from ice-free Antarctic soil samples.</title>
        <authorList>
            <person name="Tahon G."/>
            <person name="Tytgat B."/>
            <person name="Lebbe L."/>
            <person name="Carlier A."/>
            <person name="Willems A."/>
        </authorList>
    </citation>
    <scope>NUCLEOTIDE SEQUENCE [LARGE SCALE GENOMIC DNA]</scope>
    <source>
        <strain evidence="11 12">LMG 29911</strain>
    </source>
</reference>
<feature type="transmembrane region" description="Helical" evidence="7">
    <location>
        <begin position="387"/>
        <end position="406"/>
    </location>
</feature>
<dbReference type="NCBIfam" id="TIGR00229">
    <property type="entry name" value="sensory_box"/>
    <property type="match status" value="1"/>
</dbReference>
<dbReference type="PRINTS" id="PR00344">
    <property type="entry name" value="BCTRLSENSOR"/>
</dbReference>
<dbReference type="InterPro" id="IPR007890">
    <property type="entry name" value="CHASE2"/>
</dbReference>
<keyword evidence="3" id="KW-0597">Phosphoprotein</keyword>
<accession>A0A2S8SRH8</accession>
<evidence type="ECO:0000256" key="7">
    <source>
        <dbReference type="SAM" id="Phobius"/>
    </source>
</evidence>
<dbReference type="SMART" id="SM00388">
    <property type="entry name" value="HisKA"/>
    <property type="match status" value="1"/>
</dbReference>
<evidence type="ECO:0000256" key="2">
    <source>
        <dbReference type="ARBA" id="ARBA00012438"/>
    </source>
</evidence>
<dbReference type="Pfam" id="PF00512">
    <property type="entry name" value="HisKA"/>
    <property type="match status" value="1"/>
</dbReference>
<comment type="catalytic activity">
    <reaction evidence="1">
        <text>ATP + protein L-histidine = ADP + protein N-phospho-L-histidine.</text>
        <dbReference type="EC" id="2.7.13.3"/>
    </reaction>
</comment>
<dbReference type="SMART" id="SM00065">
    <property type="entry name" value="GAF"/>
    <property type="match status" value="1"/>
</dbReference>
<keyword evidence="4" id="KW-0808">Transferase</keyword>
<feature type="domain" description="PAC" evidence="10">
    <location>
        <begin position="721"/>
        <end position="774"/>
    </location>
</feature>
<feature type="compositionally biased region" description="Low complexity" evidence="6">
    <location>
        <begin position="162"/>
        <end position="175"/>
    </location>
</feature>
<dbReference type="Gene3D" id="3.30.450.20">
    <property type="entry name" value="PAS domain"/>
    <property type="match status" value="1"/>
</dbReference>
<dbReference type="SUPFAM" id="SSF55874">
    <property type="entry name" value="ATPase domain of HSP90 chaperone/DNA topoisomerase II/histidine kinase"/>
    <property type="match status" value="1"/>
</dbReference>
<evidence type="ECO:0000256" key="4">
    <source>
        <dbReference type="ARBA" id="ARBA00022679"/>
    </source>
</evidence>
<dbReference type="InParanoid" id="A0A2S8SRH8"/>
<dbReference type="CDD" id="cd00075">
    <property type="entry name" value="HATPase"/>
    <property type="match status" value="1"/>
</dbReference>
<dbReference type="OrthoDB" id="9777816at2"/>
<dbReference type="PANTHER" id="PTHR43047">
    <property type="entry name" value="TWO-COMPONENT HISTIDINE PROTEIN KINASE"/>
    <property type="match status" value="1"/>
</dbReference>
<dbReference type="GO" id="GO:0009927">
    <property type="term" value="F:histidine phosphotransfer kinase activity"/>
    <property type="evidence" value="ECO:0007669"/>
    <property type="project" value="TreeGrafter"/>
</dbReference>
<feature type="transmembrane region" description="Helical" evidence="7">
    <location>
        <begin position="413"/>
        <end position="433"/>
    </location>
</feature>
<feature type="domain" description="PAS" evidence="9">
    <location>
        <begin position="656"/>
        <end position="708"/>
    </location>
</feature>
<dbReference type="GO" id="GO:0000155">
    <property type="term" value="F:phosphorelay sensor kinase activity"/>
    <property type="evidence" value="ECO:0007669"/>
    <property type="project" value="InterPro"/>
</dbReference>
<dbReference type="Gene3D" id="3.30.565.10">
    <property type="entry name" value="Histidine kinase-like ATPase, C-terminal domain"/>
    <property type="match status" value="1"/>
</dbReference>
<comment type="caution">
    <text evidence="11">The sequence shown here is derived from an EMBL/GenBank/DDBJ whole genome shotgun (WGS) entry which is preliminary data.</text>
</comment>
<name>A0A2S8SRH8_9BACT</name>
<dbReference type="Gene3D" id="3.30.450.40">
    <property type="match status" value="1"/>
</dbReference>
<keyword evidence="5" id="KW-0418">Kinase</keyword>
<dbReference type="EC" id="2.7.13.3" evidence="2"/>
<dbReference type="InterPro" id="IPR000700">
    <property type="entry name" value="PAS-assoc_C"/>
</dbReference>
<feature type="region of interest" description="Disordered" evidence="6">
    <location>
        <begin position="155"/>
        <end position="177"/>
    </location>
</feature>
<dbReference type="Pfam" id="PF01590">
    <property type="entry name" value="GAF"/>
    <property type="match status" value="1"/>
</dbReference>
<dbReference type="PROSITE" id="PS50109">
    <property type="entry name" value="HIS_KIN"/>
    <property type="match status" value="1"/>
</dbReference>
<dbReference type="SUPFAM" id="SSF55785">
    <property type="entry name" value="PYP-like sensor domain (PAS domain)"/>
    <property type="match status" value="1"/>
</dbReference>
<evidence type="ECO:0000256" key="6">
    <source>
        <dbReference type="SAM" id="MobiDB-lite"/>
    </source>
</evidence>
<dbReference type="InterPro" id="IPR005467">
    <property type="entry name" value="His_kinase_dom"/>
</dbReference>
<dbReference type="PROSITE" id="PS50113">
    <property type="entry name" value="PAC"/>
    <property type="match status" value="1"/>
</dbReference>
<keyword evidence="7" id="KW-1133">Transmembrane helix</keyword>
<dbReference type="InterPro" id="IPR003661">
    <property type="entry name" value="HisK_dim/P_dom"/>
</dbReference>
<dbReference type="InterPro" id="IPR013656">
    <property type="entry name" value="PAS_4"/>
</dbReference>
<dbReference type="Proteomes" id="UP000237684">
    <property type="component" value="Unassembled WGS sequence"/>
</dbReference>
<keyword evidence="7" id="KW-0472">Membrane</keyword>
<evidence type="ECO:0000256" key="5">
    <source>
        <dbReference type="ARBA" id="ARBA00022777"/>
    </source>
</evidence>
<evidence type="ECO:0000259" key="10">
    <source>
        <dbReference type="PROSITE" id="PS50113"/>
    </source>
</evidence>
<dbReference type="SMART" id="SM00091">
    <property type="entry name" value="PAS"/>
    <property type="match status" value="1"/>
</dbReference>
<dbReference type="InterPro" id="IPR003594">
    <property type="entry name" value="HATPase_dom"/>
</dbReference>
<protein>
    <recommendedName>
        <fullName evidence="2">histidine kinase</fullName>
        <ecNumber evidence="2">2.7.13.3</ecNumber>
    </recommendedName>
</protein>
<dbReference type="PANTHER" id="PTHR43047:SF72">
    <property type="entry name" value="OSMOSENSING HISTIDINE PROTEIN KINASE SLN1"/>
    <property type="match status" value="1"/>
</dbReference>
<evidence type="ECO:0000259" key="9">
    <source>
        <dbReference type="PROSITE" id="PS50112"/>
    </source>
</evidence>
<gene>
    <name evidence="11" type="ORF">B1R32_11255</name>
</gene>
<dbReference type="Pfam" id="PF05226">
    <property type="entry name" value="CHASE2"/>
    <property type="match status" value="1"/>
</dbReference>
<dbReference type="SUPFAM" id="SSF47384">
    <property type="entry name" value="Homodimeric domain of signal transducing histidine kinase"/>
    <property type="match status" value="1"/>
</dbReference>
<feature type="transmembrane region" description="Helical" evidence="7">
    <location>
        <begin position="439"/>
        <end position="456"/>
    </location>
</feature>
<feature type="domain" description="Histidine kinase" evidence="8">
    <location>
        <begin position="778"/>
        <end position="1007"/>
    </location>
</feature>
<dbReference type="SMART" id="SM01080">
    <property type="entry name" value="CHASE2"/>
    <property type="match status" value="1"/>
</dbReference>
<dbReference type="InterPro" id="IPR000014">
    <property type="entry name" value="PAS"/>
</dbReference>
<evidence type="ECO:0000259" key="8">
    <source>
        <dbReference type="PROSITE" id="PS50109"/>
    </source>
</evidence>
<evidence type="ECO:0000256" key="3">
    <source>
        <dbReference type="ARBA" id="ARBA00022553"/>
    </source>
</evidence>
<dbReference type="GO" id="GO:0005886">
    <property type="term" value="C:plasma membrane"/>
    <property type="evidence" value="ECO:0007669"/>
    <property type="project" value="TreeGrafter"/>
</dbReference>
<dbReference type="CDD" id="cd00082">
    <property type="entry name" value="HisKA"/>
    <property type="match status" value="1"/>
</dbReference>
<dbReference type="PROSITE" id="PS50112">
    <property type="entry name" value="PAS"/>
    <property type="match status" value="1"/>
</dbReference>
<organism evidence="11 12">
    <name type="scientific">Abditibacterium utsteinense</name>
    <dbReference type="NCBI Taxonomy" id="1960156"/>
    <lineage>
        <taxon>Bacteria</taxon>
        <taxon>Pseudomonadati</taxon>
        <taxon>Abditibacteriota</taxon>
        <taxon>Abditibacteriia</taxon>
        <taxon>Abditibacteriales</taxon>
        <taxon>Abditibacteriaceae</taxon>
        <taxon>Abditibacterium</taxon>
    </lineage>
</organism>
<dbReference type="InterPro" id="IPR004358">
    <property type="entry name" value="Sig_transdc_His_kin-like_C"/>
</dbReference>
<dbReference type="Gene3D" id="1.10.287.130">
    <property type="match status" value="1"/>
</dbReference>
<dbReference type="Pfam" id="PF02518">
    <property type="entry name" value="HATPase_c"/>
    <property type="match status" value="1"/>
</dbReference>